<dbReference type="Proteomes" id="UP000311919">
    <property type="component" value="Unassembled WGS sequence"/>
</dbReference>
<evidence type="ECO:0000256" key="1">
    <source>
        <dbReference type="SAM" id="MobiDB-lite"/>
    </source>
</evidence>
<sequence>MALDGAAAIFCSHQQWLKLEVLVRVGHQGFTVSGGSDDHTPQPSLHGQHSTVLPESAHANPGQKDRELIDTPGVGNQDGPVDGDKDKCCVSVAL</sequence>
<gene>
    <name evidence="2" type="ORF">EWB00_000856</name>
</gene>
<reference evidence="2 3" key="1">
    <citation type="submission" date="2019-03" db="EMBL/GenBank/DDBJ databases">
        <title>An improved genome assembly of the fluke Schistosoma japonicum.</title>
        <authorList>
            <person name="Hu W."/>
            <person name="Luo F."/>
            <person name="Yin M."/>
            <person name="Mo X."/>
            <person name="Sun C."/>
            <person name="Wu Q."/>
            <person name="Zhu B."/>
            <person name="Xiang M."/>
            <person name="Wang J."/>
            <person name="Wang Y."/>
            <person name="Zhang T."/>
            <person name="Xu B."/>
            <person name="Zheng H."/>
            <person name="Feng Z."/>
        </authorList>
    </citation>
    <scope>NUCLEOTIDE SEQUENCE [LARGE SCALE GENOMIC DNA]</scope>
    <source>
        <strain evidence="2">HuSjv2</strain>
        <tissue evidence="2">Worms</tissue>
    </source>
</reference>
<accession>A0A4Z2CK52</accession>
<organism evidence="2 3">
    <name type="scientific">Schistosoma japonicum</name>
    <name type="common">Blood fluke</name>
    <dbReference type="NCBI Taxonomy" id="6182"/>
    <lineage>
        <taxon>Eukaryota</taxon>
        <taxon>Metazoa</taxon>
        <taxon>Spiralia</taxon>
        <taxon>Lophotrochozoa</taxon>
        <taxon>Platyhelminthes</taxon>
        <taxon>Trematoda</taxon>
        <taxon>Digenea</taxon>
        <taxon>Strigeidida</taxon>
        <taxon>Schistosomatoidea</taxon>
        <taxon>Schistosomatidae</taxon>
        <taxon>Schistosoma</taxon>
    </lineage>
</organism>
<feature type="compositionally biased region" description="Polar residues" evidence="1">
    <location>
        <begin position="41"/>
        <end position="53"/>
    </location>
</feature>
<proteinExistence type="predicted"/>
<name>A0A4Z2CK52_SCHJA</name>
<protein>
    <submittedName>
        <fullName evidence="2">Uncharacterized protein</fullName>
    </submittedName>
</protein>
<comment type="caution">
    <text evidence="2">The sequence shown here is derived from an EMBL/GenBank/DDBJ whole genome shotgun (WGS) entry which is preliminary data.</text>
</comment>
<keyword evidence="3" id="KW-1185">Reference proteome</keyword>
<evidence type="ECO:0000313" key="3">
    <source>
        <dbReference type="Proteomes" id="UP000311919"/>
    </source>
</evidence>
<dbReference type="AlphaFoldDB" id="A0A4Z2CK52"/>
<dbReference type="EMBL" id="SKCS01001290">
    <property type="protein sequence ID" value="TNN04619.1"/>
    <property type="molecule type" value="Genomic_DNA"/>
</dbReference>
<evidence type="ECO:0000313" key="2">
    <source>
        <dbReference type="EMBL" id="TNN04619.1"/>
    </source>
</evidence>
<feature type="region of interest" description="Disordered" evidence="1">
    <location>
        <begin position="32"/>
        <end position="86"/>
    </location>
</feature>